<reference evidence="2" key="1">
    <citation type="submission" date="2013-11" db="EMBL/GenBank/DDBJ databases">
        <title>Genome sequence of the fusiform rust pathogen reveals effectors for host alternation and coevolution with pine.</title>
        <authorList>
            <consortium name="DOE Joint Genome Institute"/>
            <person name="Smith K."/>
            <person name="Pendleton A."/>
            <person name="Kubisiak T."/>
            <person name="Anderson C."/>
            <person name="Salamov A."/>
            <person name="Aerts A."/>
            <person name="Riley R."/>
            <person name="Clum A."/>
            <person name="Lindquist E."/>
            <person name="Ence D."/>
            <person name="Campbell M."/>
            <person name="Kronenberg Z."/>
            <person name="Feau N."/>
            <person name="Dhillon B."/>
            <person name="Hamelin R."/>
            <person name="Burleigh J."/>
            <person name="Smith J."/>
            <person name="Yandell M."/>
            <person name="Nelson C."/>
            <person name="Grigoriev I."/>
            <person name="Davis J."/>
        </authorList>
    </citation>
    <scope>NUCLEOTIDE SEQUENCE</scope>
    <source>
        <strain evidence="2">G11</strain>
    </source>
</reference>
<accession>A0A9P6TCH6</accession>
<keyword evidence="3" id="KW-1185">Reference proteome</keyword>
<dbReference type="Proteomes" id="UP000886653">
    <property type="component" value="Unassembled WGS sequence"/>
</dbReference>
<evidence type="ECO:0000256" key="1">
    <source>
        <dbReference type="SAM" id="MobiDB-lite"/>
    </source>
</evidence>
<evidence type="ECO:0000313" key="2">
    <source>
        <dbReference type="EMBL" id="KAG0146680.1"/>
    </source>
</evidence>
<evidence type="ECO:0000313" key="3">
    <source>
        <dbReference type="Proteomes" id="UP000886653"/>
    </source>
</evidence>
<feature type="compositionally biased region" description="Basic and acidic residues" evidence="1">
    <location>
        <begin position="44"/>
        <end position="58"/>
    </location>
</feature>
<proteinExistence type="predicted"/>
<feature type="region of interest" description="Disordered" evidence="1">
    <location>
        <begin position="31"/>
        <end position="59"/>
    </location>
</feature>
<gene>
    <name evidence="2" type="ORF">CROQUDRAFT_92338</name>
</gene>
<dbReference type="AlphaFoldDB" id="A0A9P6TCH6"/>
<name>A0A9P6TCH6_9BASI</name>
<comment type="caution">
    <text evidence="2">The sequence shown here is derived from an EMBL/GenBank/DDBJ whole genome shotgun (WGS) entry which is preliminary data.</text>
</comment>
<sequence>MRVLRSGCDRIWSVEEAGSYAYRSRARRYLDPQDMNGHLTRSRPNPDDPSRRVGRETTTKPAWPKGLVLASWKELVYGHSPLPRALYLLIPIRERP</sequence>
<organism evidence="2 3">
    <name type="scientific">Cronartium quercuum f. sp. fusiforme G11</name>
    <dbReference type="NCBI Taxonomy" id="708437"/>
    <lineage>
        <taxon>Eukaryota</taxon>
        <taxon>Fungi</taxon>
        <taxon>Dikarya</taxon>
        <taxon>Basidiomycota</taxon>
        <taxon>Pucciniomycotina</taxon>
        <taxon>Pucciniomycetes</taxon>
        <taxon>Pucciniales</taxon>
        <taxon>Coleosporiaceae</taxon>
        <taxon>Cronartium</taxon>
    </lineage>
</organism>
<protein>
    <submittedName>
        <fullName evidence="2">Uncharacterized protein</fullName>
    </submittedName>
</protein>
<dbReference type="EMBL" id="MU167257">
    <property type="protein sequence ID" value="KAG0146680.1"/>
    <property type="molecule type" value="Genomic_DNA"/>
</dbReference>